<organism evidence="1 2">
    <name type="scientific">Tetranychus urticae</name>
    <name type="common">Two-spotted spider mite</name>
    <dbReference type="NCBI Taxonomy" id="32264"/>
    <lineage>
        <taxon>Eukaryota</taxon>
        <taxon>Metazoa</taxon>
        <taxon>Ecdysozoa</taxon>
        <taxon>Arthropoda</taxon>
        <taxon>Chelicerata</taxon>
        <taxon>Arachnida</taxon>
        <taxon>Acari</taxon>
        <taxon>Acariformes</taxon>
        <taxon>Trombidiformes</taxon>
        <taxon>Prostigmata</taxon>
        <taxon>Eleutherengona</taxon>
        <taxon>Raphignathae</taxon>
        <taxon>Tetranychoidea</taxon>
        <taxon>Tetranychidae</taxon>
        <taxon>Tetranychus</taxon>
    </lineage>
</organism>
<protein>
    <submittedName>
        <fullName evidence="1">Uncharacterized protein</fullName>
    </submittedName>
</protein>
<dbReference type="Proteomes" id="UP000015104">
    <property type="component" value="Unassembled WGS sequence"/>
</dbReference>
<proteinExistence type="predicted"/>
<dbReference type="AlphaFoldDB" id="T1KKZ2"/>
<keyword evidence="2" id="KW-1185">Reference proteome</keyword>
<accession>T1KKZ2</accession>
<reference evidence="2" key="1">
    <citation type="submission" date="2011-08" db="EMBL/GenBank/DDBJ databases">
        <authorList>
            <person name="Rombauts S."/>
        </authorList>
    </citation>
    <scope>NUCLEOTIDE SEQUENCE</scope>
    <source>
        <strain evidence="2">London</strain>
    </source>
</reference>
<sequence>MLTINKNTLLDSFTSSPYCFVLSCRRAKNIKAYLQLITALD</sequence>
<evidence type="ECO:0000313" key="1">
    <source>
        <dbReference type="EnsemblMetazoa" id="tetur14g00540.1"/>
    </source>
</evidence>
<evidence type="ECO:0000313" key="2">
    <source>
        <dbReference type="Proteomes" id="UP000015104"/>
    </source>
</evidence>
<dbReference type="HOGENOM" id="CLU_3280134_0_0_1"/>
<name>T1KKZ2_TETUR</name>
<dbReference type="EnsemblMetazoa" id="tetur14g00540.1">
    <property type="protein sequence ID" value="tetur14g00540.1"/>
    <property type="gene ID" value="tetur14g00540"/>
</dbReference>
<dbReference type="EMBL" id="CAEY01000201">
    <property type="status" value="NOT_ANNOTATED_CDS"/>
    <property type="molecule type" value="Genomic_DNA"/>
</dbReference>
<reference evidence="1" key="2">
    <citation type="submission" date="2015-06" db="UniProtKB">
        <authorList>
            <consortium name="EnsemblMetazoa"/>
        </authorList>
    </citation>
    <scope>IDENTIFICATION</scope>
</reference>
<dbReference type="PROSITE" id="PS51257">
    <property type="entry name" value="PROKAR_LIPOPROTEIN"/>
    <property type="match status" value="1"/>
</dbReference>